<evidence type="ECO:0000256" key="2">
    <source>
        <dbReference type="SAM" id="Phobius"/>
    </source>
</evidence>
<evidence type="ECO:0008006" key="5">
    <source>
        <dbReference type="Google" id="ProtNLM"/>
    </source>
</evidence>
<evidence type="ECO:0000313" key="3">
    <source>
        <dbReference type="EMBL" id="PWY87307.1"/>
    </source>
</evidence>
<gene>
    <name evidence="3" type="ORF">BO94DRAFT_74573</name>
</gene>
<keyword evidence="2" id="KW-1133">Transmembrane helix</keyword>
<protein>
    <recommendedName>
        <fullName evidence="5">Transmembrane protein</fullName>
    </recommendedName>
</protein>
<feature type="region of interest" description="Disordered" evidence="1">
    <location>
        <begin position="171"/>
        <end position="215"/>
    </location>
</feature>
<dbReference type="EMBL" id="MSFK01000014">
    <property type="protein sequence ID" value="PWY87307.1"/>
    <property type="molecule type" value="Genomic_DNA"/>
</dbReference>
<organism evidence="3 4">
    <name type="scientific">Aspergillus sclerotioniger CBS 115572</name>
    <dbReference type="NCBI Taxonomy" id="1450535"/>
    <lineage>
        <taxon>Eukaryota</taxon>
        <taxon>Fungi</taxon>
        <taxon>Dikarya</taxon>
        <taxon>Ascomycota</taxon>
        <taxon>Pezizomycotina</taxon>
        <taxon>Eurotiomycetes</taxon>
        <taxon>Eurotiomycetidae</taxon>
        <taxon>Eurotiales</taxon>
        <taxon>Aspergillaceae</taxon>
        <taxon>Aspergillus</taxon>
        <taxon>Aspergillus subgen. Circumdati</taxon>
    </lineage>
</organism>
<dbReference type="AlphaFoldDB" id="A0A317WQA7"/>
<evidence type="ECO:0000256" key="1">
    <source>
        <dbReference type="SAM" id="MobiDB-lite"/>
    </source>
</evidence>
<name>A0A317WQA7_9EURO</name>
<dbReference type="Proteomes" id="UP000246702">
    <property type="component" value="Unassembled WGS sequence"/>
</dbReference>
<feature type="transmembrane region" description="Helical" evidence="2">
    <location>
        <begin position="94"/>
        <end position="116"/>
    </location>
</feature>
<keyword evidence="2" id="KW-0472">Membrane</keyword>
<feature type="transmembrane region" description="Helical" evidence="2">
    <location>
        <begin position="36"/>
        <end position="57"/>
    </location>
</feature>
<accession>A0A317WQA7</accession>
<dbReference type="GeneID" id="37119785"/>
<comment type="caution">
    <text evidence="3">The sequence shown here is derived from an EMBL/GenBank/DDBJ whole genome shotgun (WGS) entry which is preliminary data.</text>
</comment>
<keyword evidence="2" id="KW-0812">Transmembrane</keyword>
<proteinExistence type="predicted"/>
<keyword evidence="4" id="KW-1185">Reference proteome</keyword>
<evidence type="ECO:0000313" key="4">
    <source>
        <dbReference type="Proteomes" id="UP000246702"/>
    </source>
</evidence>
<reference evidence="3 4" key="1">
    <citation type="submission" date="2016-12" db="EMBL/GenBank/DDBJ databases">
        <title>The genomes of Aspergillus section Nigri reveals drivers in fungal speciation.</title>
        <authorList>
            <consortium name="DOE Joint Genome Institute"/>
            <person name="Vesth T.C."/>
            <person name="Nybo J."/>
            <person name="Theobald S."/>
            <person name="Brandl J."/>
            <person name="Frisvad J.C."/>
            <person name="Nielsen K.F."/>
            <person name="Lyhne E.K."/>
            <person name="Kogle M.E."/>
            <person name="Kuo A."/>
            <person name="Riley R."/>
            <person name="Clum A."/>
            <person name="Nolan M."/>
            <person name="Lipzen A."/>
            <person name="Salamov A."/>
            <person name="Henrissat B."/>
            <person name="Wiebenga A."/>
            <person name="De Vries R.P."/>
            <person name="Grigoriev I.V."/>
            <person name="Mortensen U.H."/>
            <person name="Andersen M.R."/>
            <person name="Baker S.E."/>
        </authorList>
    </citation>
    <scope>NUCLEOTIDE SEQUENCE [LARGE SCALE GENOMIC DNA]</scope>
    <source>
        <strain evidence="3 4">CBS 115572</strain>
    </source>
</reference>
<dbReference type="RefSeq" id="XP_025467515.1">
    <property type="nucleotide sequence ID" value="XM_025617642.1"/>
</dbReference>
<feature type="transmembrane region" description="Helical" evidence="2">
    <location>
        <begin position="69"/>
        <end position="88"/>
    </location>
</feature>
<sequence length="215" mass="25291">MDGVVRMQAARASRARFQTNLNQQNRPKWIAKVRCFPVHSFAALLALIAAACVLLLLLLPNLMAVLRRFLFPFFFVFLIFLNSCPILFCSRRMLFSSFLFMVFFPFPLNLFVLIFFRTGLEGERKLLHTRMKRSLLFLFFFFSSPEENSGNQIGLLRPWCLVHSIDHRSRRHRSRGRNRKIWENARPSPDRTINSRPPLPKICQSQNSNNRSRRS</sequence>